<sequence length="111" mass="12327">MTAPLPPPSSFPDGWEKPVRRTSVRPTKMPLGVPMELLAVAVWLAAELWLVFGAVPQAVAGFLAVFLTARHLTRRDPWWLEIVRQSAAAWLLRAARTRGRSLGLSAYKAPR</sequence>
<keyword evidence="1" id="KW-0472">Membrane</keyword>
<keyword evidence="3" id="KW-1185">Reference proteome</keyword>
<feature type="transmembrane region" description="Helical" evidence="1">
    <location>
        <begin position="37"/>
        <end position="67"/>
    </location>
</feature>
<evidence type="ECO:0000313" key="2">
    <source>
        <dbReference type="EMBL" id="NYZ21876.1"/>
    </source>
</evidence>
<comment type="caution">
    <text evidence="2">The sequence shown here is derived from an EMBL/GenBank/DDBJ whole genome shotgun (WGS) entry which is preliminary data.</text>
</comment>
<accession>A0ABX2TEZ3</accession>
<protein>
    <submittedName>
        <fullName evidence="2">Uncharacterized protein</fullName>
    </submittedName>
</protein>
<evidence type="ECO:0000313" key="3">
    <source>
        <dbReference type="Proteomes" id="UP000584642"/>
    </source>
</evidence>
<name>A0ABX2TEZ3_9PROT</name>
<reference evidence="2 3" key="1">
    <citation type="submission" date="2020-05" db="EMBL/GenBank/DDBJ databases">
        <title>Azospirillum oleiclasticum sp. nov, a nitrogen-fixing and heavy crude oil-emulsifying bacterium isolated from the crude oil of Yumen Oilfield.</title>
        <authorList>
            <person name="Wu D."/>
            <person name="Cai M."/>
            <person name="Zhang X."/>
        </authorList>
    </citation>
    <scope>NUCLEOTIDE SEQUENCE [LARGE SCALE GENOMIC DNA]</scope>
    <source>
        <strain evidence="2 3">ROY-1-1-2</strain>
    </source>
</reference>
<gene>
    <name evidence="2" type="ORF">HND93_19350</name>
</gene>
<dbReference type="Proteomes" id="UP000584642">
    <property type="component" value="Unassembled WGS sequence"/>
</dbReference>
<evidence type="ECO:0000256" key="1">
    <source>
        <dbReference type="SAM" id="Phobius"/>
    </source>
</evidence>
<organism evidence="2 3">
    <name type="scientific">Azospirillum oleiclasticum</name>
    <dbReference type="NCBI Taxonomy" id="2735135"/>
    <lineage>
        <taxon>Bacteria</taxon>
        <taxon>Pseudomonadati</taxon>
        <taxon>Pseudomonadota</taxon>
        <taxon>Alphaproteobacteria</taxon>
        <taxon>Rhodospirillales</taxon>
        <taxon>Azospirillaceae</taxon>
        <taxon>Azospirillum</taxon>
    </lineage>
</organism>
<keyword evidence="1" id="KW-0812">Transmembrane</keyword>
<proteinExistence type="predicted"/>
<keyword evidence="1" id="KW-1133">Transmembrane helix</keyword>
<dbReference type="EMBL" id="JABFDB010000014">
    <property type="protein sequence ID" value="NYZ21876.1"/>
    <property type="molecule type" value="Genomic_DNA"/>
</dbReference>